<reference evidence="1 2" key="1">
    <citation type="submission" date="2023-11" db="EMBL/GenBank/DDBJ databases">
        <title>Halocaridina rubra genome assembly.</title>
        <authorList>
            <person name="Smith C."/>
        </authorList>
    </citation>
    <scope>NUCLEOTIDE SEQUENCE [LARGE SCALE GENOMIC DNA]</scope>
    <source>
        <strain evidence="1">EP-1</strain>
        <tissue evidence="1">Whole</tissue>
    </source>
</reference>
<sequence length="65" mass="7142">HVNRDLTPQTLSLSSHSGLSLLPGMHPFLTTASIHPFTHPIPLTGDFFLSPPHSRFNISSPNTLR</sequence>
<dbReference type="AlphaFoldDB" id="A0AAN8XN44"/>
<accession>A0AAN8XN44</accession>
<dbReference type="Proteomes" id="UP001381693">
    <property type="component" value="Unassembled WGS sequence"/>
</dbReference>
<feature type="non-terminal residue" evidence="1">
    <location>
        <position position="1"/>
    </location>
</feature>
<dbReference type="EMBL" id="JAXCGZ010000574">
    <property type="protein sequence ID" value="KAK7085796.1"/>
    <property type="molecule type" value="Genomic_DNA"/>
</dbReference>
<protein>
    <submittedName>
        <fullName evidence="1">Uncharacterized protein</fullName>
    </submittedName>
</protein>
<gene>
    <name evidence="1" type="ORF">SK128_008236</name>
</gene>
<name>A0AAN8XN44_HALRR</name>
<comment type="caution">
    <text evidence="1">The sequence shown here is derived from an EMBL/GenBank/DDBJ whole genome shotgun (WGS) entry which is preliminary data.</text>
</comment>
<keyword evidence="2" id="KW-1185">Reference proteome</keyword>
<evidence type="ECO:0000313" key="1">
    <source>
        <dbReference type="EMBL" id="KAK7085796.1"/>
    </source>
</evidence>
<proteinExistence type="predicted"/>
<organism evidence="1 2">
    <name type="scientific">Halocaridina rubra</name>
    <name type="common">Hawaiian red shrimp</name>
    <dbReference type="NCBI Taxonomy" id="373956"/>
    <lineage>
        <taxon>Eukaryota</taxon>
        <taxon>Metazoa</taxon>
        <taxon>Ecdysozoa</taxon>
        <taxon>Arthropoda</taxon>
        <taxon>Crustacea</taxon>
        <taxon>Multicrustacea</taxon>
        <taxon>Malacostraca</taxon>
        <taxon>Eumalacostraca</taxon>
        <taxon>Eucarida</taxon>
        <taxon>Decapoda</taxon>
        <taxon>Pleocyemata</taxon>
        <taxon>Caridea</taxon>
        <taxon>Atyoidea</taxon>
        <taxon>Atyidae</taxon>
        <taxon>Halocaridina</taxon>
    </lineage>
</organism>
<feature type="non-terminal residue" evidence="1">
    <location>
        <position position="65"/>
    </location>
</feature>
<evidence type="ECO:0000313" key="2">
    <source>
        <dbReference type="Proteomes" id="UP001381693"/>
    </source>
</evidence>